<organism evidence="16 17">
    <name type="scientific">Elysia chlorotica</name>
    <name type="common">Eastern emerald elysia</name>
    <name type="synonym">Sea slug</name>
    <dbReference type="NCBI Taxonomy" id="188477"/>
    <lineage>
        <taxon>Eukaryota</taxon>
        <taxon>Metazoa</taxon>
        <taxon>Spiralia</taxon>
        <taxon>Lophotrochozoa</taxon>
        <taxon>Mollusca</taxon>
        <taxon>Gastropoda</taxon>
        <taxon>Heterobranchia</taxon>
        <taxon>Euthyneura</taxon>
        <taxon>Panpulmonata</taxon>
        <taxon>Sacoglossa</taxon>
        <taxon>Placobranchoidea</taxon>
        <taxon>Plakobranchidae</taxon>
        <taxon>Elysia</taxon>
    </lineage>
</organism>
<evidence type="ECO:0000256" key="6">
    <source>
        <dbReference type="ARBA" id="ARBA00020836"/>
    </source>
</evidence>
<comment type="function">
    <text evidence="1 13">Core component of nucleosome. Nucleosomes wrap and compact DNA into chromatin, limiting DNA accessibility to the cellular machineries which require DNA as a template. Histones thereby play a central role in transcription regulation, DNA repair, DNA replication and chromosomal stability. DNA accessibility is regulated via a complex set of post-translational modifications of histones, also called histone code, and nucleosome remodeling.</text>
</comment>
<dbReference type="OrthoDB" id="6101876at2759"/>
<reference evidence="16 17" key="1">
    <citation type="submission" date="2019-01" db="EMBL/GenBank/DDBJ databases">
        <title>A draft genome assembly of the solar-powered sea slug Elysia chlorotica.</title>
        <authorList>
            <person name="Cai H."/>
            <person name="Li Q."/>
            <person name="Fang X."/>
            <person name="Li J."/>
            <person name="Curtis N.E."/>
            <person name="Altenburger A."/>
            <person name="Shibata T."/>
            <person name="Feng M."/>
            <person name="Maeda T."/>
            <person name="Schwartz J.A."/>
            <person name="Shigenobu S."/>
            <person name="Lundholm N."/>
            <person name="Nishiyama T."/>
            <person name="Yang H."/>
            <person name="Hasebe M."/>
            <person name="Li S."/>
            <person name="Pierce S.K."/>
            <person name="Wang J."/>
        </authorList>
    </citation>
    <scope>NUCLEOTIDE SEQUENCE [LARGE SCALE GENOMIC DNA]</scope>
    <source>
        <strain evidence="16">EC2010</strain>
        <tissue evidence="16">Whole organism of an adult</tissue>
    </source>
</reference>
<feature type="region of interest" description="Disordered" evidence="14">
    <location>
        <begin position="207"/>
        <end position="269"/>
    </location>
</feature>
<keyword evidence="10 13" id="KW-0238">DNA-binding</keyword>
<dbReference type="InterPro" id="IPR001951">
    <property type="entry name" value="Histone_H4"/>
</dbReference>
<keyword evidence="8" id="KW-0488">Methylation</keyword>
<dbReference type="Pfam" id="PF15511">
    <property type="entry name" value="CENP-T_C"/>
    <property type="match status" value="1"/>
</dbReference>
<evidence type="ECO:0000313" key="16">
    <source>
        <dbReference type="EMBL" id="RUS69484.1"/>
    </source>
</evidence>
<evidence type="ECO:0000256" key="8">
    <source>
        <dbReference type="ARBA" id="ARBA00022481"/>
    </source>
</evidence>
<evidence type="ECO:0000256" key="2">
    <source>
        <dbReference type="ARBA" id="ARBA00004123"/>
    </source>
</evidence>
<keyword evidence="17" id="KW-1185">Reference proteome</keyword>
<dbReference type="InterPro" id="IPR009072">
    <property type="entry name" value="Histone-fold"/>
</dbReference>
<gene>
    <name evidence="16" type="ORF">EGW08_022752</name>
</gene>
<evidence type="ECO:0000256" key="12">
    <source>
        <dbReference type="ARBA" id="ARBA00023269"/>
    </source>
</evidence>
<dbReference type="PRINTS" id="PR00623">
    <property type="entry name" value="HISTONEH4"/>
</dbReference>
<dbReference type="SUPFAM" id="SSF47113">
    <property type="entry name" value="Histone-fold"/>
    <property type="match status" value="1"/>
</dbReference>
<dbReference type="InterPro" id="IPR035425">
    <property type="entry name" value="CENP-T/H4_C"/>
</dbReference>
<dbReference type="Proteomes" id="UP000271974">
    <property type="component" value="Unassembled WGS sequence"/>
</dbReference>
<evidence type="ECO:0000256" key="11">
    <source>
        <dbReference type="ARBA" id="ARBA00023242"/>
    </source>
</evidence>
<dbReference type="AlphaFoldDB" id="A0A3S1B195"/>
<protein>
    <recommendedName>
        <fullName evidence="6 13">Histone H4</fullName>
    </recommendedName>
</protein>
<dbReference type="InterPro" id="IPR004823">
    <property type="entry name" value="TAF_TATA-bd_Histone-like_dom"/>
</dbReference>
<evidence type="ECO:0000256" key="5">
    <source>
        <dbReference type="ARBA" id="ARBA00011538"/>
    </source>
</evidence>
<dbReference type="GO" id="GO:0030527">
    <property type="term" value="F:structural constituent of chromatin"/>
    <property type="evidence" value="ECO:0007669"/>
    <property type="project" value="InterPro"/>
</dbReference>
<evidence type="ECO:0000256" key="7">
    <source>
        <dbReference type="ARBA" id="ARBA00022454"/>
    </source>
</evidence>
<dbReference type="GO" id="GO:0046982">
    <property type="term" value="F:protein heterodimerization activity"/>
    <property type="evidence" value="ECO:0007669"/>
    <property type="project" value="InterPro"/>
</dbReference>
<dbReference type="SMART" id="SM00803">
    <property type="entry name" value="TAF"/>
    <property type="match status" value="1"/>
</dbReference>
<proteinExistence type="inferred from homology"/>
<evidence type="ECO:0000256" key="1">
    <source>
        <dbReference type="ARBA" id="ARBA00002001"/>
    </source>
</evidence>
<keyword evidence="7 13" id="KW-0158">Chromosome</keyword>
<sequence length="269" mass="28891">MSGRGKGGKGLGKGGAKRHRKVLRDNIQGITKPAIRRLARRGGVKRISGLIYEETRGVLKVFLENVIRDAVTYTEHAKRKTVTAMDVVYALKRQGRTLWPGGTVDIELVSKSEGRAGCSENGDTSPQGEATTTPTPPPLPLPADEKRPVLPSPEPPITTTTSRDTRAATDRTPGIQTLIFHRSLDLHSDPRPRNLFQASLFVSASRSQPRNAASGQASHLPTPLDLPPSAPPQHHKPAPRDSYPPGEPADTGMQTNGRPHTSGGESGAR</sequence>
<keyword evidence="9" id="KW-0007">Acetylation</keyword>
<feature type="compositionally biased region" description="Polar residues" evidence="14">
    <location>
        <begin position="207"/>
        <end position="219"/>
    </location>
</feature>
<dbReference type="FunFam" id="1.10.20.10:FF:000002">
    <property type="entry name" value="Histone H4"/>
    <property type="match status" value="1"/>
</dbReference>
<dbReference type="GO" id="GO:0003677">
    <property type="term" value="F:DNA binding"/>
    <property type="evidence" value="ECO:0007669"/>
    <property type="project" value="UniProtKB-KW"/>
</dbReference>
<comment type="subcellular location">
    <subcellularLocation>
        <location evidence="3">Chromosome</location>
    </subcellularLocation>
    <subcellularLocation>
        <location evidence="2">Nucleus</location>
    </subcellularLocation>
</comment>
<evidence type="ECO:0000256" key="9">
    <source>
        <dbReference type="ARBA" id="ARBA00022990"/>
    </source>
</evidence>
<evidence type="ECO:0000259" key="15">
    <source>
        <dbReference type="SMART" id="SM00803"/>
    </source>
</evidence>
<dbReference type="GO" id="GO:0000786">
    <property type="term" value="C:nucleosome"/>
    <property type="evidence" value="ECO:0007669"/>
    <property type="project" value="UniProtKB-KW"/>
</dbReference>
<comment type="similarity">
    <text evidence="4 13">Belongs to the histone H4 family.</text>
</comment>
<dbReference type="STRING" id="188477.A0A3S1B195"/>
<evidence type="ECO:0000256" key="3">
    <source>
        <dbReference type="ARBA" id="ARBA00004286"/>
    </source>
</evidence>
<feature type="region of interest" description="Disordered" evidence="14">
    <location>
        <begin position="113"/>
        <end position="172"/>
    </location>
</feature>
<accession>A0A3S1B195</accession>
<name>A0A3S1B195_ELYCH</name>
<evidence type="ECO:0000256" key="14">
    <source>
        <dbReference type="SAM" id="MobiDB-lite"/>
    </source>
</evidence>
<dbReference type="PANTHER" id="PTHR10484">
    <property type="entry name" value="HISTONE H4"/>
    <property type="match status" value="1"/>
</dbReference>
<evidence type="ECO:0000256" key="10">
    <source>
        <dbReference type="ARBA" id="ARBA00023125"/>
    </source>
</evidence>
<dbReference type="InterPro" id="IPR019809">
    <property type="entry name" value="Histone_H4_CS"/>
</dbReference>
<dbReference type="PROSITE" id="PS00047">
    <property type="entry name" value="HISTONE_H4"/>
    <property type="match status" value="1"/>
</dbReference>
<dbReference type="CDD" id="cd22912">
    <property type="entry name" value="HFD_H4"/>
    <property type="match status" value="1"/>
</dbReference>
<dbReference type="Gene3D" id="1.10.20.10">
    <property type="entry name" value="Histone, subunit A"/>
    <property type="match status" value="1"/>
</dbReference>
<dbReference type="EMBL" id="RQTK01001666">
    <property type="protein sequence ID" value="RUS69484.1"/>
    <property type="molecule type" value="Genomic_DNA"/>
</dbReference>
<comment type="caution">
    <text evidence="16">The sequence shown here is derived from an EMBL/GenBank/DDBJ whole genome shotgun (WGS) entry which is preliminary data.</text>
</comment>
<comment type="subunit">
    <text evidence="5 13">The nucleosome is a histone octamer containing two molecules each of H2A, H2B, H3 and H4 assembled in one H3-H4 heterotetramer and two H2A-H2B heterodimers. The octamer wraps approximately 147 bp of DNA.</text>
</comment>
<evidence type="ECO:0000256" key="13">
    <source>
        <dbReference type="RuleBase" id="RU000528"/>
    </source>
</evidence>
<keyword evidence="12 13" id="KW-0544">Nucleosome core</keyword>
<dbReference type="GO" id="GO:0005634">
    <property type="term" value="C:nucleus"/>
    <property type="evidence" value="ECO:0007669"/>
    <property type="project" value="UniProtKB-SubCell"/>
</dbReference>
<feature type="domain" description="TATA box binding protein associated factor (TAF) histone-like fold" evidence="15">
    <location>
        <begin position="28"/>
        <end position="93"/>
    </location>
</feature>
<evidence type="ECO:0000313" key="17">
    <source>
        <dbReference type="Proteomes" id="UP000271974"/>
    </source>
</evidence>
<feature type="compositionally biased region" description="Polar residues" evidence="14">
    <location>
        <begin position="121"/>
        <end position="130"/>
    </location>
</feature>
<keyword evidence="11 13" id="KW-0539">Nucleus</keyword>
<evidence type="ECO:0000256" key="4">
    <source>
        <dbReference type="ARBA" id="ARBA00006564"/>
    </source>
</evidence>
<dbReference type="SMART" id="SM00417">
    <property type="entry name" value="H4"/>
    <property type="match status" value="1"/>
</dbReference>